<dbReference type="OrthoDB" id="9780658at2"/>
<dbReference type="SUPFAM" id="SSF51905">
    <property type="entry name" value="FAD/NAD(P)-binding domain"/>
    <property type="match status" value="1"/>
</dbReference>
<evidence type="ECO:0000256" key="6">
    <source>
        <dbReference type="SAM" id="SignalP"/>
    </source>
</evidence>
<name>A0A3G2LBJ3_9FLAO</name>
<evidence type="ECO:0000256" key="3">
    <source>
        <dbReference type="ARBA" id="ARBA00023002"/>
    </source>
</evidence>
<dbReference type="EMBL" id="CP032050">
    <property type="protein sequence ID" value="AYN69608.1"/>
    <property type="molecule type" value="Genomic_DNA"/>
</dbReference>
<protein>
    <submittedName>
        <fullName evidence="7">FAD-dependent oxidoreductase</fullName>
    </submittedName>
</protein>
<proteinExistence type="predicted"/>
<feature type="chain" id="PRO_5018325933" evidence="6">
    <location>
        <begin position="20"/>
        <end position="597"/>
    </location>
</feature>
<keyword evidence="8" id="KW-1185">Reference proteome</keyword>
<keyword evidence="5" id="KW-0411">Iron-sulfur</keyword>
<dbReference type="InterPro" id="IPR039650">
    <property type="entry name" value="HdrA-like"/>
</dbReference>
<dbReference type="GO" id="GO:0051539">
    <property type="term" value="F:4 iron, 4 sulfur cluster binding"/>
    <property type="evidence" value="ECO:0007669"/>
    <property type="project" value="UniProtKB-KW"/>
</dbReference>
<dbReference type="Pfam" id="PF12831">
    <property type="entry name" value="FAD_oxidored"/>
    <property type="match status" value="1"/>
</dbReference>
<evidence type="ECO:0000256" key="2">
    <source>
        <dbReference type="ARBA" id="ARBA00022723"/>
    </source>
</evidence>
<dbReference type="PANTHER" id="PTHR43498">
    <property type="entry name" value="FERREDOXIN:COB-COM HETERODISULFIDE REDUCTASE SUBUNIT A"/>
    <property type="match status" value="1"/>
</dbReference>
<dbReference type="AlphaFoldDB" id="A0A3G2LBJ3"/>
<dbReference type="Proteomes" id="UP000276309">
    <property type="component" value="Chromosome"/>
</dbReference>
<evidence type="ECO:0000256" key="4">
    <source>
        <dbReference type="ARBA" id="ARBA00023004"/>
    </source>
</evidence>
<evidence type="ECO:0000313" key="7">
    <source>
        <dbReference type="EMBL" id="AYN69608.1"/>
    </source>
</evidence>
<evidence type="ECO:0000313" key="8">
    <source>
        <dbReference type="Proteomes" id="UP000276309"/>
    </source>
</evidence>
<dbReference type="GO" id="GO:0046872">
    <property type="term" value="F:metal ion binding"/>
    <property type="evidence" value="ECO:0007669"/>
    <property type="project" value="UniProtKB-KW"/>
</dbReference>
<dbReference type="KEGG" id="emar:D1013_04540"/>
<feature type="signal peptide" evidence="6">
    <location>
        <begin position="1"/>
        <end position="19"/>
    </location>
</feature>
<evidence type="ECO:0000256" key="5">
    <source>
        <dbReference type="ARBA" id="ARBA00023014"/>
    </source>
</evidence>
<dbReference type="Gene3D" id="3.50.50.60">
    <property type="entry name" value="FAD/NAD(P)-binding domain"/>
    <property type="match status" value="1"/>
</dbReference>
<dbReference type="RefSeq" id="WP_121850599.1">
    <property type="nucleotide sequence ID" value="NZ_CP032050.1"/>
</dbReference>
<evidence type="ECO:0000256" key="1">
    <source>
        <dbReference type="ARBA" id="ARBA00022485"/>
    </source>
</evidence>
<sequence length="597" mass="67449">MNMLFRLVLIITSCVQISAAQELLVEAESFDQPGGWVVDPQFVEQMGSPYLMAHGMGEPVANAVTSVEFPKKGEYHVWVRTMNWAPGDWEAPGRFGLTINGHAFENELGKRSGWGWEYVGSINLDTKTAKLELIDFTGFNGRCDAVYFSSKKISPPSSPKNLAEWRAKIAQEPNKPAKSEDYDLVVTGGGIAGCAAAIAAAEQGMKVALIHDRPVLGGNASSEIRVHTLGIYGHFERILKKLDTEHYPNGSADAKIDQKKRDDNVKSYKNIHLYLNWRAYDAVTEEETIKYVDARQTKTGERKRFSAPYFVDSTGDGWIGYWAGAEFSYGRESVDKYGEDWEEWGELWSPEEADNAVMGSSVLWGSKETEQEQQFPEVPWAMTVAKKYQEINGEWQWEFSRNDLNQIDDAEEIRDHMLMAIYGSFANAKKDPKNANRKLEWVSYLVGKRESRRLVGDHIFTFNDAKAGTKFPDAVVEETREVDVHYQTVLENEKNPDFISEALFFKTPKYYIPYRSLYSKNITNLFMAGRNFSTSHVGLGGPRVMRTTGQMGAAVGLAASLCKKYDVNPRDVYVGYLNEYLKLIEDQKYLKIPASKQ</sequence>
<keyword evidence="3" id="KW-0560">Oxidoreductase</keyword>
<accession>A0A3G2LBJ3</accession>
<gene>
    <name evidence="7" type="ORF">D1013_04540</name>
</gene>
<reference evidence="7 8" key="1">
    <citation type="submission" date="2018-08" db="EMBL/GenBank/DDBJ databases">
        <title>The reduced genetic potential of extracellular carbohydrate catabolism in Euzebyella marina RN62, a Flavobacteriia bacterium isolated from the hadal water.</title>
        <authorList>
            <person name="Xue C."/>
        </authorList>
    </citation>
    <scope>NUCLEOTIDE SEQUENCE [LARGE SCALE GENOMIC DNA]</scope>
    <source>
        <strain evidence="7 8">RN62</strain>
    </source>
</reference>
<keyword evidence="4" id="KW-0408">Iron</keyword>
<dbReference type="GO" id="GO:0016491">
    <property type="term" value="F:oxidoreductase activity"/>
    <property type="evidence" value="ECO:0007669"/>
    <property type="project" value="UniProtKB-KW"/>
</dbReference>
<dbReference type="PANTHER" id="PTHR43498:SF1">
    <property type="entry name" value="COB--COM HETERODISULFIDE REDUCTASE IRON-SULFUR SUBUNIT A"/>
    <property type="match status" value="1"/>
</dbReference>
<keyword evidence="6" id="KW-0732">Signal</keyword>
<keyword evidence="2" id="KW-0479">Metal-binding</keyword>
<dbReference type="InterPro" id="IPR036188">
    <property type="entry name" value="FAD/NAD-bd_sf"/>
</dbReference>
<organism evidence="7 8">
    <name type="scientific">Euzebyella marina</name>
    <dbReference type="NCBI Taxonomy" id="1761453"/>
    <lineage>
        <taxon>Bacteria</taxon>
        <taxon>Pseudomonadati</taxon>
        <taxon>Bacteroidota</taxon>
        <taxon>Flavobacteriia</taxon>
        <taxon>Flavobacteriales</taxon>
        <taxon>Flavobacteriaceae</taxon>
        <taxon>Euzebyella</taxon>
    </lineage>
</organism>
<keyword evidence="1" id="KW-0004">4Fe-4S</keyword>